<accession>A0A150K1U6</accession>
<evidence type="ECO:0000313" key="1">
    <source>
        <dbReference type="EMBL" id="KYC63406.1"/>
    </source>
</evidence>
<reference evidence="1 2" key="1">
    <citation type="submission" date="2016-01" db="EMBL/GenBank/DDBJ databases">
        <title>Genome Sequences of Twelve Sporeforming Bacillus Species Isolated from Foods.</title>
        <authorList>
            <person name="Berendsen E.M."/>
            <person name="Wells-Bennik M.H."/>
            <person name="Krawcyk A.O."/>
            <person name="De Jong A."/>
            <person name="Holsappel S."/>
            <person name="Eijlander R.T."/>
            <person name="Kuipers O.P."/>
        </authorList>
    </citation>
    <scope>NUCLEOTIDE SEQUENCE [LARGE SCALE GENOMIC DNA]</scope>
    <source>
        <strain evidence="1 2">B4098</strain>
    </source>
</reference>
<name>A0A150K1U6_HEYCO</name>
<gene>
    <name evidence="1" type="ORF">B4098_0750</name>
</gene>
<sequence length="48" mass="5283">MNTRAKKFLNIGALTRAKLPVRYRLKSNCHAAGFPPGHFPTSCPGSRN</sequence>
<protein>
    <submittedName>
        <fullName evidence="1">Uncharacterized protein</fullName>
    </submittedName>
</protein>
<evidence type="ECO:0000313" key="2">
    <source>
        <dbReference type="Proteomes" id="UP000075288"/>
    </source>
</evidence>
<proteinExistence type="predicted"/>
<dbReference type="EMBL" id="LQYG01000040">
    <property type="protein sequence ID" value="KYC63406.1"/>
    <property type="molecule type" value="Genomic_DNA"/>
</dbReference>
<organism evidence="1 2">
    <name type="scientific">Heyndrickxia coagulans</name>
    <name type="common">Weizmannia coagulans</name>
    <dbReference type="NCBI Taxonomy" id="1398"/>
    <lineage>
        <taxon>Bacteria</taxon>
        <taxon>Bacillati</taxon>
        <taxon>Bacillota</taxon>
        <taxon>Bacilli</taxon>
        <taxon>Bacillales</taxon>
        <taxon>Bacillaceae</taxon>
        <taxon>Heyndrickxia</taxon>
    </lineage>
</organism>
<comment type="caution">
    <text evidence="1">The sequence shown here is derived from an EMBL/GenBank/DDBJ whole genome shotgun (WGS) entry which is preliminary data.</text>
</comment>
<dbReference type="PATRIC" id="fig|1398.26.peg.2753"/>
<dbReference type="Proteomes" id="UP000075288">
    <property type="component" value="Unassembled WGS sequence"/>
</dbReference>
<dbReference type="AlphaFoldDB" id="A0A150K1U6"/>